<protein>
    <submittedName>
        <fullName evidence="1">Uncharacterized protein</fullName>
    </submittedName>
</protein>
<comment type="caution">
    <text evidence="1">The sequence shown here is derived from an EMBL/GenBank/DDBJ whole genome shotgun (WGS) entry which is preliminary data.</text>
</comment>
<keyword evidence="2" id="KW-1185">Reference proteome</keyword>
<gene>
    <name evidence="1" type="ORF">Sya03_09860</name>
</gene>
<name>A0A8J4DHM3_9ACTN</name>
<proteinExistence type="predicted"/>
<evidence type="ECO:0000313" key="1">
    <source>
        <dbReference type="EMBL" id="GIJ01634.1"/>
    </source>
</evidence>
<dbReference type="Proteomes" id="UP000652013">
    <property type="component" value="Unassembled WGS sequence"/>
</dbReference>
<reference evidence="1" key="1">
    <citation type="submission" date="2021-01" db="EMBL/GenBank/DDBJ databases">
        <title>Whole genome shotgun sequence of Spirilliplanes yamanashiensis NBRC 15828.</title>
        <authorList>
            <person name="Komaki H."/>
            <person name="Tamura T."/>
        </authorList>
    </citation>
    <scope>NUCLEOTIDE SEQUENCE</scope>
    <source>
        <strain evidence="1">NBRC 15828</strain>
    </source>
</reference>
<dbReference type="AlphaFoldDB" id="A0A8J4DHM3"/>
<organism evidence="1 2">
    <name type="scientific">Spirilliplanes yamanashiensis</name>
    <dbReference type="NCBI Taxonomy" id="42233"/>
    <lineage>
        <taxon>Bacteria</taxon>
        <taxon>Bacillati</taxon>
        <taxon>Actinomycetota</taxon>
        <taxon>Actinomycetes</taxon>
        <taxon>Micromonosporales</taxon>
        <taxon>Micromonosporaceae</taxon>
        <taxon>Spirilliplanes</taxon>
    </lineage>
</organism>
<evidence type="ECO:0000313" key="2">
    <source>
        <dbReference type="Proteomes" id="UP000652013"/>
    </source>
</evidence>
<sequence length="174" mass="17896">MLALTACTPDNAPAGAAAADQPLPELQVPASAAGGACILLDYPQIEEHIGVRFDVAASDQSGETATCVVQTEGSTRPDLTLVVVESTTADARTYLAELKPKGAKSLSGLGAAAYRQVLPAEDGAGPAVELGWLTKDKQLLSLRFTFGDGAGEQEANDMAGRLVNLAQALDSDEL</sequence>
<accession>A0A8J4DHM3</accession>
<dbReference type="EMBL" id="BOOY01000005">
    <property type="protein sequence ID" value="GIJ01634.1"/>
    <property type="molecule type" value="Genomic_DNA"/>
</dbReference>